<dbReference type="InterPro" id="IPR003395">
    <property type="entry name" value="RecF/RecN/SMC_N"/>
</dbReference>
<evidence type="ECO:0000256" key="8">
    <source>
        <dbReference type="ARBA" id="ARBA00033408"/>
    </source>
</evidence>
<dbReference type="InterPro" id="IPR003593">
    <property type="entry name" value="AAA+_ATPase"/>
</dbReference>
<keyword evidence="10" id="KW-0175">Coiled coil</keyword>
<evidence type="ECO:0000256" key="3">
    <source>
        <dbReference type="ARBA" id="ARBA00021315"/>
    </source>
</evidence>
<dbReference type="PANTHER" id="PTHR11059">
    <property type="entry name" value="DNA REPAIR PROTEIN RECN"/>
    <property type="match status" value="1"/>
</dbReference>
<dbReference type="GO" id="GO:0043590">
    <property type="term" value="C:bacterial nucleoid"/>
    <property type="evidence" value="ECO:0007669"/>
    <property type="project" value="TreeGrafter"/>
</dbReference>
<evidence type="ECO:0000256" key="5">
    <source>
        <dbReference type="ARBA" id="ARBA00022763"/>
    </source>
</evidence>
<sequence>MLRSLTIRNVALIDDLTVEFGPGLNVLTGETGAGKSIILEALMLALGKRAAADYIRTGAEKAVIEAVFAVQEVPQCLAESGIELEEGHLFFRRELYRQGKSLCRVNGHAVPLSLCREAAEELVEFLIQGEEQALLTPAKQLAVLDAYAGLGRLAGEVERLYRRWHAAREKAAAAAGAARARAREADTLRYQIAEIDRAAFRPGEIEELLREREWLLNAVRLTELGARARAFLTGEDHAAVESVGEAAAILAEIAKYREEMGYYAQALREAVALIVEAARELERLTDRAEHDPRRLDLVEERLELFRRLSRKYGETVEAILRFRAEAAAALETLVREEETTAGLEAEAERWLSEWQAAAARLQEGREEAARRLERAVEEELARLAMERTSFRITFAPVAQVPNPRGLQEVEFLFSPNPGEPLKPLSRIASGGEAIRTLFALKVLTAAADKVGTLFLDEVDTGISGRALEAVASRLNLLAARRQVLCITHQAVVAARGAVHYVITKEIAAGRAVVRVAPVSGAARVAEIARLVGGSPETAAEHARVLLESDGQVTPETT</sequence>
<evidence type="ECO:0000256" key="10">
    <source>
        <dbReference type="SAM" id="Coils"/>
    </source>
</evidence>
<comment type="function">
    <text evidence="1 9">May be involved in recombinational repair of damaged DNA.</text>
</comment>
<evidence type="ECO:0000256" key="7">
    <source>
        <dbReference type="ARBA" id="ARBA00023204"/>
    </source>
</evidence>
<name>A0A3N5AWL7_9THEO</name>
<dbReference type="Proteomes" id="UP000282654">
    <property type="component" value="Unassembled WGS sequence"/>
</dbReference>
<keyword evidence="13" id="KW-1185">Reference proteome</keyword>
<evidence type="ECO:0000313" key="12">
    <source>
        <dbReference type="EMBL" id="RPF49273.1"/>
    </source>
</evidence>
<keyword evidence="6" id="KW-0067">ATP-binding</keyword>
<feature type="domain" description="AAA+ ATPase" evidence="11">
    <location>
        <begin position="21"/>
        <end position="512"/>
    </location>
</feature>
<dbReference type="SMART" id="SM00382">
    <property type="entry name" value="AAA"/>
    <property type="match status" value="1"/>
</dbReference>
<comment type="similarity">
    <text evidence="2 9">Belongs to the RecN family.</text>
</comment>
<dbReference type="InterPro" id="IPR027417">
    <property type="entry name" value="P-loop_NTPase"/>
</dbReference>
<evidence type="ECO:0000256" key="1">
    <source>
        <dbReference type="ARBA" id="ARBA00003618"/>
    </source>
</evidence>
<dbReference type="FunFam" id="3.40.50.300:FF:000319">
    <property type="entry name" value="DNA repair protein RecN"/>
    <property type="match status" value="1"/>
</dbReference>
<dbReference type="SUPFAM" id="SSF52540">
    <property type="entry name" value="P-loop containing nucleoside triphosphate hydrolases"/>
    <property type="match status" value="2"/>
</dbReference>
<organism evidence="12 13">
    <name type="scientific">Thermodesulfitimonas autotrophica</name>
    <dbReference type="NCBI Taxonomy" id="1894989"/>
    <lineage>
        <taxon>Bacteria</taxon>
        <taxon>Bacillati</taxon>
        <taxon>Bacillota</taxon>
        <taxon>Clostridia</taxon>
        <taxon>Thermoanaerobacterales</taxon>
        <taxon>Thermoanaerobacteraceae</taxon>
        <taxon>Thermodesulfitimonas</taxon>
    </lineage>
</organism>
<reference evidence="12 13" key="1">
    <citation type="submission" date="2018-11" db="EMBL/GenBank/DDBJ databases">
        <title>Genomic Encyclopedia of Type Strains, Phase IV (KMG-IV): sequencing the most valuable type-strain genomes for metagenomic binning, comparative biology and taxonomic classification.</title>
        <authorList>
            <person name="Goeker M."/>
        </authorList>
    </citation>
    <scope>NUCLEOTIDE SEQUENCE [LARGE SCALE GENOMIC DNA]</scope>
    <source>
        <strain evidence="12 13">DSM 102936</strain>
    </source>
</reference>
<dbReference type="NCBIfam" id="TIGR00634">
    <property type="entry name" value="recN"/>
    <property type="match status" value="1"/>
</dbReference>
<dbReference type="PANTHER" id="PTHR11059:SF0">
    <property type="entry name" value="DNA REPAIR PROTEIN RECN"/>
    <property type="match status" value="1"/>
</dbReference>
<keyword evidence="4" id="KW-0547">Nucleotide-binding</keyword>
<dbReference type="Gene3D" id="3.40.50.300">
    <property type="entry name" value="P-loop containing nucleotide triphosphate hydrolases"/>
    <property type="match status" value="2"/>
</dbReference>
<dbReference type="GO" id="GO:0006281">
    <property type="term" value="P:DNA repair"/>
    <property type="evidence" value="ECO:0007669"/>
    <property type="project" value="UniProtKB-KW"/>
</dbReference>
<evidence type="ECO:0000256" key="6">
    <source>
        <dbReference type="ARBA" id="ARBA00022840"/>
    </source>
</evidence>
<evidence type="ECO:0000313" key="13">
    <source>
        <dbReference type="Proteomes" id="UP000282654"/>
    </source>
</evidence>
<dbReference type="EMBL" id="RKRE01000001">
    <property type="protein sequence ID" value="RPF49273.1"/>
    <property type="molecule type" value="Genomic_DNA"/>
</dbReference>
<dbReference type="GO" id="GO:0005524">
    <property type="term" value="F:ATP binding"/>
    <property type="evidence" value="ECO:0007669"/>
    <property type="project" value="UniProtKB-KW"/>
</dbReference>
<accession>A0A3N5AWL7</accession>
<dbReference type="OrthoDB" id="9806954at2"/>
<evidence type="ECO:0000256" key="2">
    <source>
        <dbReference type="ARBA" id="ARBA00009441"/>
    </source>
</evidence>
<dbReference type="AlphaFoldDB" id="A0A3N5AWL7"/>
<protein>
    <recommendedName>
        <fullName evidence="3 9">DNA repair protein RecN</fullName>
    </recommendedName>
    <alternativeName>
        <fullName evidence="8 9">Recombination protein N</fullName>
    </alternativeName>
</protein>
<evidence type="ECO:0000256" key="9">
    <source>
        <dbReference type="PIRNR" id="PIRNR003128"/>
    </source>
</evidence>
<dbReference type="CDD" id="cd03241">
    <property type="entry name" value="ABC_RecN"/>
    <property type="match status" value="2"/>
</dbReference>
<dbReference type="PIRSF" id="PIRSF003128">
    <property type="entry name" value="RecN"/>
    <property type="match status" value="1"/>
</dbReference>
<dbReference type="GO" id="GO:0009432">
    <property type="term" value="P:SOS response"/>
    <property type="evidence" value="ECO:0007669"/>
    <property type="project" value="TreeGrafter"/>
</dbReference>
<feature type="coiled-coil region" evidence="10">
    <location>
        <begin position="351"/>
        <end position="378"/>
    </location>
</feature>
<keyword evidence="5 9" id="KW-0227">DNA damage</keyword>
<keyword evidence="7 9" id="KW-0234">DNA repair</keyword>
<gene>
    <name evidence="12" type="ORF">EDD75_0078</name>
</gene>
<dbReference type="Pfam" id="PF02463">
    <property type="entry name" value="SMC_N"/>
    <property type="match status" value="1"/>
</dbReference>
<dbReference type="RefSeq" id="WP_123926417.1">
    <property type="nucleotide sequence ID" value="NZ_RKRE01000001.1"/>
</dbReference>
<proteinExistence type="inferred from homology"/>
<comment type="caution">
    <text evidence="12">The sequence shown here is derived from an EMBL/GenBank/DDBJ whole genome shotgun (WGS) entry which is preliminary data.</text>
</comment>
<dbReference type="InterPro" id="IPR004604">
    <property type="entry name" value="DNA_recomb/repair_RecN"/>
</dbReference>
<evidence type="ECO:0000256" key="4">
    <source>
        <dbReference type="ARBA" id="ARBA00022741"/>
    </source>
</evidence>
<evidence type="ECO:0000259" key="11">
    <source>
        <dbReference type="SMART" id="SM00382"/>
    </source>
</evidence>
<dbReference type="GO" id="GO:0006310">
    <property type="term" value="P:DNA recombination"/>
    <property type="evidence" value="ECO:0007669"/>
    <property type="project" value="InterPro"/>
</dbReference>